<feature type="region of interest" description="Disordered" evidence="2">
    <location>
        <begin position="1"/>
        <end position="44"/>
    </location>
</feature>
<feature type="transmembrane region" description="Helical" evidence="3">
    <location>
        <begin position="625"/>
        <end position="645"/>
    </location>
</feature>
<name>A0A8H4W2K1_9HELO</name>
<keyword evidence="1" id="KW-0175">Coiled coil</keyword>
<dbReference type="AlphaFoldDB" id="A0A8H4W2K1"/>
<evidence type="ECO:0000313" key="5">
    <source>
        <dbReference type="Proteomes" id="UP000566819"/>
    </source>
</evidence>
<dbReference type="Proteomes" id="UP000566819">
    <property type="component" value="Unassembled WGS sequence"/>
</dbReference>
<dbReference type="GO" id="GO:0046873">
    <property type="term" value="F:metal ion transmembrane transporter activity"/>
    <property type="evidence" value="ECO:0007669"/>
    <property type="project" value="InterPro"/>
</dbReference>
<evidence type="ECO:0000256" key="3">
    <source>
        <dbReference type="SAM" id="Phobius"/>
    </source>
</evidence>
<evidence type="ECO:0000256" key="1">
    <source>
        <dbReference type="SAM" id="Coils"/>
    </source>
</evidence>
<sequence>MNSVNPISKPGSGAFQQPGQRHATIQQPNWPLRPQTTKTSPPTPSSIDFSNFVFHYSVLGNGSVQDTLSQIANDLESHNDLHDWDENLCPDPVKALASSAKDNLLRIQVDKADYMINFSLVQEAKTISGTNVRRYIPRNTSEASSQLFPATLDMDGVTLRSCMRTKGPRASHGRIVEVKEHINDLQRYTLLLLHPFCLRLLDEEFTFIRAFIQRHLLLETVYTEPSLFQVTTPSDREGSQKCYKRVTMSFHLPHLLLDSCSYPTPASTVVDRQFIDYFGPGPRHTLIEGQPQQCLYKAASSVLLTISSHQEQTSREEEHRFLENPEGLWTVILVNGSWRMATRSNWEPQEYLTPLAQFVRGICSAVIAQKANIFPIIHELKERLRASEDESLFDNRQFSKSRLYHWIIKTCHSICTSIQSNLKFLRDFRINRLPQLRNNAHSYEQCGLEHWSLRLRDEISELDKVQIEVNALREQVVELRDALNGATALLESRIAVMQGERVKTLTYLSIGYIPLSTVSSIYSMSILPKGANLASYFVVLSIIMVFTLFAAIILQTNSSTQAEIDVSPPKKESPKEHLHSIFNALVRMWYLRDAIWAWFLQTNDHIKIFIRNVYRATNYRTSNKFLWPILFLLLLLHKLFIPLGSKSLQVMIRLLWKLPLDELDYTASLLYRPRATVIFQPQFSKRKFVLDVLRFLFLPLWLGLGVIIVEVGLRRLAGGLEGRFSGVDIVGGRLNCLVGVLKFIELF</sequence>
<protein>
    <submittedName>
        <fullName evidence="4">Uncharacterized protein</fullName>
    </submittedName>
</protein>
<keyword evidence="3" id="KW-0812">Transmembrane</keyword>
<dbReference type="EMBL" id="JAAMPI010000778">
    <property type="protein sequence ID" value="KAF4628679.1"/>
    <property type="molecule type" value="Genomic_DNA"/>
</dbReference>
<evidence type="ECO:0000256" key="2">
    <source>
        <dbReference type="SAM" id="MobiDB-lite"/>
    </source>
</evidence>
<keyword evidence="3" id="KW-1133">Transmembrane helix</keyword>
<keyword evidence="5" id="KW-1185">Reference proteome</keyword>
<feature type="compositionally biased region" description="Polar residues" evidence="2">
    <location>
        <begin position="14"/>
        <end position="29"/>
    </location>
</feature>
<feature type="transmembrane region" description="Helical" evidence="3">
    <location>
        <begin position="505"/>
        <end position="527"/>
    </location>
</feature>
<gene>
    <name evidence="4" type="ORF">G7Y89_g9480</name>
</gene>
<feature type="transmembrane region" description="Helical" evidence="3">
    <location>
        <begin position="533"/>
        <end position="554"/>
    </location>
</feature>
<dbReference type="GO" id="GO:0016020">
    <property type="term" value="C:membrane"/>
    <property type="evidence" value="ECO:0007669"/>
    <property type="project" value="InterPro"/>
</dbReference>
<dbReference type="OrthoDB" id="3555630at2759"/>
<feature type="coiled-coil region" evidence="1">
    <location>
        <begin position="455"/>
        <end position="489"/>
    </location>
</feature>
<dbReference type="Pfam" id="PF01544">
    <property type="entry name" value="CorA"/>
    <property type="match status" value="1"/>
</dbReference>
<proteinExistence type="predicted"/>
<accession>A0A8H4W2K1</accession>
<dbReference type="InterPro" id="IPR002523">
    <property type="entry name" value="MgTranspt_CorA/ZnTranspt_ZntB"/>
</dbReference>
<feature type="transmembrane region" description="Helical" evidence="3">
    <location>
        <begin position="692"/>
        <end position="713"/>
    </location>
</feature>
<keyword evidence="3" id="KW-0472">Membrane</keyword>
<evidence type="ECO:0000313" key="4">
    <source>
        <dbReference type="EMBL" id="KAF4628679.1"/>
    </source>
</evidence>
<comment type="caution">
    <text evidence="4">The sequence shown here is derived from an EMBL/GenBank/DDBJ whole genome shotgun (WGS) entry which is preliminary data.</text>
</comment>
<organism evidence="4 5">
    <name type="scientific">Cudoniella acicularis</name>
    <dbReference type="NCBI Taxonomy" id="354080"/>
    <lineage>
        <taxon>Eukaryota</taxon>
        <taxon>Fungi</taxon>
        <taxon>Dikarya</taxon>
        <taxon>Ascomycota</taxon>
        <taxon>Pezizomycotina</taxon>
        <taxon>Leotiomycetes</taxon>
        <taxon>Helotiales</taxon>
        <taxon>Tricladiaceae</taxon>
        <taxon>Cudoniella</taxon>
    </lineage>
</organism>
<reference evidence="4 5" key="1">
    <citation type="submission" date="2020-03" db="EMBL/GenBank/DDBJ databases">
        <title>Draft Genome Sequence of Cudoniella acicularis.</title>
        <authorList>
            <person name="Buettner E."/>
            <person name="Kellner H."/>
        </authorList>
    </citation>
    <scope>NUCLEOTIDE SEQUENCE [LARGE SCALE GENOMIC DNA]</scope>
    <source>
        <strain evidence="4 5">DSM 108380</strain>
    </source>
</reference>
<dbReference type="Gene3D" id="1.20.58.340">
    <property type="entry name" value="Magnesium transport protein CorA, transmembrane region"/>
    <property type="match status" value="1"/>
</dbReference>